<evidence type="ECO:0000256" key="1">
    <source>
        <dbReference type="SAM" id="MobiDB-lite"/>
    </source>
</evidence>
<organism evidence="2 3">
    <name type="scientific">Riccia fluitans</name>
    <dbReference type="NCBI Taxonomy" id="41844"/>
    <lineage>
        <taxon>Eukaryota</taxon>
        <taxon>Viridiplantae</taxon>
        <taxon>Streptophyta</taxon>
        <taxon>Embryophyta</taxon>
        <taxon>Marchantiophyta</taxon>
        <taxon>Marchantiopsida</taxon>
        <taxon>Marchantiidae</taxon>
        <taxon>Marchantiales</taxon>
        <taxon>Ricciaceae</taxon>
        <taxon>Riccia</taxon>
    </lineage>
</organism>
<evidence type="ECO:0000313" key="2">
    <source>
        <dbReference type="EMBL" id="KAL2610856.1"/>
    </source>
</evidence>
<feature type="region of interest" description="Disordered" evidence="1">
    <location>
        <begin position="34"/>
        <end position="59"/>
    </location>
</feature>
<accession>A0ABD1XSI0</accession>
<sequence length="168" mass="18837">MPGTDLTPDWDIEFGASVDHCLLADKLMLVKPQPAEGDGGVSLSLPSNGEQTKMKQEGRNMKLSDSYIECMKVFNDTVNKNNDPSMVPQEDLLNHKPLVLVNLEQPSSFKKTLETLRQDWYDPPASPSDGKPCKEKLHLKQLGMEGVGGDHQWPNPYLQNMLQVYQEV</sequence>
<dbReference type="Proteomes" id="UP001605036">
    <property type="component" value="Unassembled WGS sequence"/>
</dbReference>
<comment type="caution">
    <text evidence="2">The sequence shown here is derived from an EMBL/GenBank/DDBJ whole genome shotgun (WGS) entry which is preliminary data.</text>
</comment>
<keyword evidence="3" id="KW-1185">Reference proteome</keyword>
<dbReference type="AlphaFoldDB" id="A0ABD1XSI0"/>
<gene>
    <name evidence="2" type="ORF">R1flu_022548</name>
</gene>
<proteinExistence type="predicted"/>
<evidence type="ECO:0000313" key="3">
    <source>
        <dbReference type="Proteomes" id="UP001605036"/>
    </source>
</evidence>
<dbReference type="EMBL" id="JBHFFA010000007">
    <property type="protein sequence ID" value="KAL2610856.1"/>
    <property type="molecule type" value="Genomic_DNA"/>
</dbReference>
<reference evidence="2 3" key="1">
    <citation type="submission" date="2024-09" db="EMBL/GenBank/DDBJ databases">
        <title>Chromosome-scale assembly of Riccia fluitans.</title>
        <authorList>
            <person name="Paukszto L."/>
            <person name="Sawicki J."/>
            <person name="Karawczyk K."/>
            <person name="Piernik-Szablinska J."/>
            <person name="Szczecinska M."/>
            <person name="Mazdziarz M."/>
        </authorList>
    </citation>
    <scope>NUCLEOTIDE SEQUENCE [LARGE SCALE GENOMIC DNA]</scope>
    <source>
        <strain evidence="2">Rf_01</strain>
        <tissue evidence="2">Aerial parts of the thallus</tissue>
    </source>
</reference>
<name>A0ABD1XSI0_9MARC</name>
<protein>
    <submittedName>
        <fullName evidence="2">Uncharacterized protein</fullName>
    </submittedName>
</protein>